<accession>A0A1Y1I740</accession>
<dbReference type="OMA" id="SCTEHET"/>
<dbReference type="PANTHER" id="PTHR24099">
    <property type="entry name" value="E3 UBIQUITIN-PROTEIN LIGASE TRIM36-RELATED"/>
    <property type="match status" value="1"/>
</dbReference>
<sequence>MARHAEEERDASKNAKQHRSAERKTDVEVEPTKKHSTKEKFHKEEGKDKRKEKSKDEKRESRHRDESGKETRRNGYEDKDAREEVRAAARSSNRQEQLEDKREDRTGDKSQREHRREGSKDKKDDDRSPLEPQKTNAVEGERRKASKELMCEVCEHREATMWCGDCGDIFYCRKCADADHSRGKRKEHLPLRTAEKAPQRAATKVVKCEEHGEILRAYCETDRKAVCSLCLHIGNHKGHSAVELDKAVRAARDSIRKEAGDLILERQKVDTFLDEMEEMAESLKKNGAELREHLRTACDSFRAVLTEREAALLVQVDERESEKTSIIGRQRARWKDTVTEVNKARDLAEAALKEADPVVLLKKRDAFEQQAHALRIAAARRSATPATTASLDLALEADPFINLIRESLVFSSSASANRASSVIARLQQAQSQKASLTDNTVVVLPRGCLEVAHVSPNLATNHDSSSPDAWIGRLWELREHVAAFEASKAAALELSRTKRKGRRDQPEKENDTAIKAAMKIQARWRGASLRKANSLEVLKAFRGCGVRGSVVYTPEGDSSDGADERYVKTLANLGCLVVLAGRQAEAPGKRAPSLSTRNPSGPSPLEAWLEAQDHADDSAVREAKAVAQISHLVKALPACIRQSGVFLMGHGRGGELLSRAEMQRSLRELVTGTILSGCSQLGTGLAGNVLALDFKASEATPASFEVLLAGNVDSGLTATLPADFLEDVSTSKDGILRELLLTFLCKPQRIHLLDKLWETEPHLAKQLTVTGRKGNVLSVSIQPTGRTTRHKRNGALAPESAPKSGSPAKEDPKAGANGSKLLERSGSIRKPQPVSEALPAQYGSGELQKRTEPEAVETSGAPKNEGPLAEVGASSPSQLPSSTSGANLTQSLNRNPNPNPNPTQASSSNHPGSALPVPAPPSATALNSRAPTQPGSTFLSTQPGPPETTQPGASLSSRPSFSSSRPPLVGSSYTTPTAPNPAVSPNPTGAYAPSTAASSLMSALGSSAYGRSAADAAAARVPAAQQPPLNGAYVPGASAGRLGQPGTAPSAGLPGDQGAPRNGMTR</sequence>
<feature type="region of interest" description="Disordered" evidence="2">
    <location>
        <begin position="1"/>
        <end position="142"/>
    </location>
</feature>
<evidence type="ECO:0000259" key="3">
    <source>
        <dbReference type="PROSITE" id="PS50119"/>
    </source>
</evidence>
<dbReference type="InterPro" id="IPR000315">
    <property type="entry name" value="Znf_B-box"/>
</dbReference>
<feature type="region of interest" description="Disordered" evidence="2">
    <location>
        <begin position="1008"/>
        <end position="1066"/>
    </location>
</feature>
<evidence type="ECO:0000313" key="5">
    <source>
        <dbReference type="Proteomes" id="UP000054558"/>
    </source>
</evidence>
<feature type="compositionally biased region" description="Low complexity" evidence="2">
    <location>
        <begin position="1008"/>
        <end position="1024"/>
    </location>
</feature>
<name>A0A1Y1I740_KLENI</name>
<dbReference type="Pfam" id="PF00643">
    <property type="entry name" value="zf-B_box"/>
    <property type="match status" value="1"/>
</dbReference>
<dbReference type="OrthoDB" id="426657at2759"/>
<keyword evidence="5" id="KW-1185">Reference proteome</keyword>
<dbReference type="AlphaFoldDB" id="A0A1Y1I740"/>
<dbReference type="Gene3D" id="3.30.160.60">
    <property type="entry name" value="Classic Zinc Finger"/>
    <property type="match status" value="1"/>
</dbReference>
<feature type="compositionally biased region" description="Basic and acidic residues" evidence="2">
    <location>
        <begin position="1"/>
        <end position="87"/>
    </location>
</feature>
<dbReference type="PROSITE" id="PS50119">
    <property type="entry name" value="ZF_BBOX"/>
    <property type="match status" value="1"/>
</dbReference>
<proteinExistence type="predicted"/>
<dbReference type="GO" id="GO:0008270">
    <property type="term" value="F:zinc ion binding"/>
    <property type="evidence" value="ECO:0007669"/>
    <property type="project" value="UniProtKB-KW"/>
</dbReference>
<feature type="domain" description="B box-type" evidence="3">
    <location>
        <begin position="203"/>
        <end position="244"/>
    </location>
</feature>
<feature type="region of interest" description="Disordered" evidence="2">
    <location>
        <begin position="778"/>
        <end position="995"/>
    </location>
</feature>
<feature type="compositionally biased region" description="Low complexity" evidence="2">
    <location>
        <begin position="949"/>
        <end position="968"/>
    </location>
</feature>
<feature type="compositionally biased region" description="Basic and acidic residues" evidence="2">
    <location>
        <begin position="96"/>
        <end position="129"/>
    </location>
</feature>
<evidence type="ECO:0000256" key="2">
    <source>
        <dbReference type="SAM" id="MobiDB-lite"/>
    </source>
</evidence>
<keyword evidence="1" id="KW-0862">Zinc</keyword>
<dbReference type="CDD" id="cd19756">
    <property type="entry name" value="Bbox2"/>
    <property type="match status" value="1"/>
</dbReference>
<dbReference type="PROSITE" id="PS50096">
    <property type="entry name" value="IQ"/>
    <property type="match status" value="1"/>
</dbReference>
<dbReference type="SMART" id="SM00336">
    <property type="entry name" value="BBOX"/>
    <property type="match status" value="2"/>
</dbReference>
<organism evidence="4 5">
    <name type="scientific">Klebsormidium nitens</name>
    <name type="common">Green alga</name>
    <name type="synonym">Ulothrix nitens</name>
    <dbReference type="NCBI Taxonomy" id="105231"/>
    <lineage>
        <taxon>Eukaryota</taxon>
        <taxon>Viridiplantae</taxon>
        <taxon>Streptophyta</taxon>
        <taxon>Klebsormidiophyceae</taxon>
        <taxon>Klebsormidiales</taxon>
        <taxon>Klebsormidiaceae</taxon>
        <taxon>Klebsormidium</taxon>
    </lineage>
</organism>
<dbReference type="PANTHER" id="PTHR24099:SF16">
    <property type="entry name" value="E3 UBIQUITIN-PROTEIN LIGASE MIDLINE-1-LIKE ISOFORM X1"/>
    <property type="match status" value="1"/>
</dbReference>
<reference evidence="4 5" key="1">
    <citation type="journal article" date="2014" name="Nat. Commun.">
        <title>Klebsormidium flaccidum genome reveals primary factors for plant terrestrial adaptation.</title>
        <authorList>
            <person name="Hori K."/>
            <person name="Maruyama F."/>
            <person name="Fujisawa T."/>
            <person name="Togashi T."/>
            <person name="Yamamoto N."/>
            <person name="Seo M."/>
            <person name="Sato S."/>
            <person name="Yamada T."/>
            <person name="Mori H."/>
            <person name="Tajima N."/>
            <person name="Moriyama T."/>
            <person name="Ikeuchi M."/>
            <person name="Watanabe M."/>
            <person name="Wada H."/>
            <person name="Kobayashi K."/>
            <person name="Saito M."/>
            <person name="Masuda T."/>
            <person name="Sasaki-Sekimoto Y."/>
            <person name="Mashiguchi K."/>
            <person name="Awai K."/>
            <person name="Shimojima M."/>
            <person name="Masuda S."/>
            <person name="Iwai M."/>
            <person name="Nobusawa T."/>
            <person name="Narise T."/>
            <person name="Kondo S."/>
            <person name="Saito H."/>
            <person name="Sato R."/>
            <person name="Murakawa M."/>
            <person name="Ihara Y."/>
            <person name="Oshima-Yamada Y."/>
            <person name="Ohtaka K."/>
            <person name="Satoh M."/>
            <person name="Sonobe K."/>
            <person name="Ishii M."/>
            <person name="Ohtani R."/>
            <person name="Kanamori-Sato M."/>
            <person name="Honoki R."/>
            <person name="Miyazaki D."/>
            <person name="Mochizuki H."/>
            <person name="Umetsu J."/>
            <person name="Higashi K."/>
            <person name="Shibata D."/>
            <person name="Kamiya Y."/>
            <person name="Sato N."/>
            <person name="Nakamura Y."/>
            <person name="Tabata S."/>
            <person name="Ida S."/>
            <person name="Kurokawa K."/>
            <person name="Ohta H."/>
        </authorList>
    </citation>
    <scope>NUCLEOTIDE SEQUENCE [LARGE SCALE GENOMIC DNA]</scope>
    <source>
        <strain evidence="4 5">NIES-2285</strain>
    </source>
</reference>
<protein>
    <recommendedName>
        <fullName evidence="3">B box-type domain-containing protein</fullName>
    </recommendedName>
</protein>
<dbReference type="SUPFAM" id="SSF57845">
    <property type="entry name" value="B-box zinc-binding domain"/>
    <property type="match status" value="1"/>
</dbReference>
<keyword evidence="1" id="KW-0863">Zinc-finger</keyword>
<dbReference type="Gene3D" id="4.10.640.40">
    <property type="entry name" value="Cytoplasmic polyadenylation element-binding protein, ZZ domain"/>
    <property type="match status" value="1"/>
</dbReference>
<keyword evidence="1" id="KW-0479">Metal-binding</keyword>
<evidence type="ECO:0000313" key="4">
    <source>
        <dbReference type="EMBL" id="GAQ84961.1"/>
    </source>
</evidence>
<dbReference type="Proteomes" id="UP000054558">
    <property type="component" value="Unassembled WGS sequence"/>
</dbReference>
<feature type="compositionally biased region" description="Low complexity" evidence="2">
    <location>
        <begin position="874"/>
        <end position="884"/>
    </location>
</feature>
<dbReference type="EMBL" id="DF237163">
    <property type="protein sequence ID" value="GAQ84961.1"/>
    <property type="molecule type" value="Genomic_DNA"/>
</dbReference>
<gene>
    <name evidence="4" type="ORF">KFL_002140150</name>
</gene>
<dbReference type="InterPro" id="IPR050617">
    <property type="entry name" value="E3_ligase_FN3/SPRY"/>
</dbReference>
<dbReference type="InterPro" id="IPR038446">
    <property type="entry name" value="CEBP_ZZ_sf"/>
</dbReference>
<evidence type="ECO:0000256" key="1">
    <source>
        <dbReference type="PROSITE-ProRule" id="PRU00024"/>
    </source>
</evidence>
<dbReference type="Pfam" id="PF22586">
    <property type="entry name" value="ANCHR-like_BBOX"/>
    <property type="match status" value="1"/>
</dbReference>
<feature type="compositionally biased region" description="Polar residues" evidence="2">
    <location>
        <begin position="885"/>
        <end position="894"/>
    </location>
</feature>
<feature type="compositionally biased region" description="Polar residues" evidence="2">
    <location>
        <begin position="924"/>
        <end position="940"/>
    </location>
</feature>
<dbReference type="STRING" id="105231.A0A1Y1I740"/>
<dbReference type="CDD" id="cd19804">
    <property type="entry name" value="Bbox1_TRIM19_C-V"/>
    <property type="match status" value="1"/>
</dbReference>